<dbReference type="PROSITE" id="PS51012">
    <property type="entry name" value="ABC_TM2"/>
    <property type="match status" value="1"/>
</dbReference>
<keyword evidence="5" id="KW-0046">Antibiotic resistance</keyword>
<keyword evidence="6" id="KW-1003">Cell membrane</keyword>
<comment type="subcellular location">
    <subcellularLocation>
        <location evidence="6">Cell membrane</location>
        <topology evidence="6">Multi-pass membrane protein</topology>
    </subcellularLocation>
    <subcellularLocation>
        <location evidence="1">Membrane</location>
        <topology evidence="1">Multi-pass membrane protein</topology>
    </subcellularLocation>
</comment>
<evidence type="ECO:0000256" key="3">
    <source>
        <dbReference type="ARBA" id="ARBA00022989"/>
    </source>
</evidence>
<dbReference type="AlphaFoldDB" id="A0A1H3MR97"/>
<proteinExistence type="inferred from homology"/>
<dbReference type="PIRSF" id="PIRSF006648">
    <property type="entry name" value="DrrB"/>
    <property type="match status" value="1"/>
</dbReference>
<dbReference type="Proteomes" id="UP000199632">
    <property type="component" value="Unassembled WGS sequence"/>
</dbReference>
<dbReference type="GO" id="GO:0043190">
    <property type="term" value="C:ATP-binding cassette (ABC) transporter complex"/>
    <property type="evidence" value="ECO:0007669"/>
    <property type="project" value="InterPro"/>
</dbReference>
<dbReference type="GO" id="GO:0046677">
    <property type="term" value="P:response to antibiotic"/>
    <property type="evidence" value="ECO:0007669"/>
    <property type="project" value="UniProtKB-KW"/>
</dbReference>
<dbReference type="GO" id="GO:0140359">
    <property type="term" value="F:ABC-type transporter activity"/>
    <property type="evidence" value="ECO:0007669"/>
    <property type="project" value="InterPro"/>
</dbReference>
<evidence type="ECO:0000256" key="1">
    <source>
        <dbReference type="ARBA" id="ARBA00004141"/>
    </source>
</evidence>
<evidence type="ECO:0000256" key="2">
    <source>
        <dbReference type="ARBA" id="ARBA00022692"/>
    </source>
</evidence>
<evidence type="ECO:0000256" key="6">
    <source>
        <dbReference type="RuleBase" id="RU361157"/>
    </source>
</evidence>
<keyword evidence="2 6" id="KW-0812">Transmembrane</keyword>
<dbReference type="PANTHER" id="PTHR43229">
    <property type="entry name" value="NODULATION PROTEIN J"/>
    <property type="match status" value="1"/>
</dbReference>
<gene>
    <name evidence="8" type="ORF">SAMN05421684_1571</name>
</gene>
<keyword evidence="6" id="KW-0813">Transport</keyword>
<accession>A0A1H3MR97</accession>
<feature type="transmembrane region" description="Helical" evidence="6">
    <location>
        <begin position="173"/>
        <end position="195"/>
    </location>
</feature>
<sequence>MNSLRLFFVGGLISYRALFGWLSPWILVPTFLFAPLFQIFLFVYIGRTAGVNDDRFFLIGNAVVNAAVPCLFAMGNTIGGERNAGTLPLLIASPAKRVPLFLGRALPVILNGFLVAVFALVVGALLLRVDLPPATWGGIAVAIAACSISCTGLGLLGAAVALRVRETAVMSNIVLGTLIVFAGVNVPVTAMPGWMQGVAQWLPMTHGIHATHDLAAGRSLGSVSGALLTELLLGAFYATLGLTLLRWLEWESRARATLDTA</sequence>
<feature type="transmembrane region" description="Helical" evidence="6">
    <location>
        <begin position="56"/>
        <end position="74"/>
    </location>
</feature>
<organism evidence="8 9">
    <name type="scientific">Asanoa ishikariensis</name>
    <dbReference type="NCBI Taxonomy" id="137265"/>
    <lineage>
        <taxon>Bacteria</taxon>
        <taxon>Bacillati</taxon>
        <taxon>Actinomycetota</taxon>
        <taxon>Actinomycetes</taxon>
        <taxon>Micromonosporales</taxon>
        <taxon>Micromonosporaceae</taxon>
        <taxon>Asanoa</taxon>
    </lineage>
</organism>
<dbReference type="Pfam" id="PF01061">
    <property type="entry name" value="ABC2_membrane"/>
    <property type="match status" value="1"/>
</dbReference>
<evidence type="ECO:0000256" key="5">
    <source>
        <dbReference type="ARBA" id="ARBA00023251"/>
    </source>
</evidence>
<dbReference type="STRING" id="137265.SAMN05421684_1571"/>
<comment type="similarity">
    <text evidence="6">Belongs to the ABC-2 integral membrane protein family.</text>
</comment>
<feature type="transmembrane region" description="Helical" evidence="6">
    <location>
        <begin position="139"/>
        <end position="161"/>
    </location>
</feature>
<name>A0A1H3MR97_9ACTN</name>
<feature type="transmembrane region" description="Helical" evidence="6">
    <location>
        <begin position="105"/>
        <end position="127"/>
    </location>
</feature>
<protein>
    <recommendedName>
        <fullName evidence="6">Transport permease protein</fullName>
    </recommendedName>
</protein>
<dbReference type="PANTHER" id="PTHR43229:SF6">
    <property type="entry name" value="ABC-TYPE MULTIDRUG TRANSPORT SYSTEM, PERMEASE COMPONENT"/>
    <property type="match status" value="1"/>
</dbReference>
<reference evidence="9" key="1">
    <citation type="submission" date="2016-10" db="EMBL/GenBank/DDBJ databases">
        <authorList>
            <person name="Varghese N."/>
            <person name="Submissions S."/>
        </authorList>
    </citation>
    <scope>NUCLEOTIDE SEQUENCE [LARGE SCALE GENOMIC DNA]</scope>
    <source>
        <strain evidence="9">DSM 44718</strain>
    </source>
</reference>
<keyword evidence="9" id="KW-1185">Reference proteome</keyword>
<feature type="transmembrane region" description="Helical" evidence="6">
    <location>
        <begin position="223"/>
        <end position="245"/>
    </location>
</feature>
<dbReference type="EMBL" id="FNQB01000001">
    <property type="protein sequence ID" value="SDY79187.1"/>
    <property type="molecule type" value="Genomic_DNA"/>
</dbReference>
<evidence type="ECO:0000313" key="9">
    <source>
        <dbReference type="Proteomes" id="UP000199632"/>
    </source>
</evidence>
<dbReference type="InterPro" id="IPR013525">
    <property type="entry name" value="ABC2_TM"/>
</dbReference>
<evidence type="ECO:0000313" key="8">
    <source>
        <dbReference type="EMBL" id="SDY79187.1"/>
    </source>
</evidence>
<evidence type="ECO:0000259" key="7">
    <source>
        <dbReference type="PROSITE" id="PS51012"/>
    </source>
</evidence>
<feature type="domain" description="ABC transmembrane type-2" evidence="7">
    <location>
        <begin position="21"/>
        <end position="248"/>
    </location>
</feature>
<keyword evidence="3 6" id="KW-1133">Transmembrane helix</keyword>
<evidence type="ECO:0000256" key="4">
    <source>
        <dbReference type="ARBA" id="ARBA00023136"/>
    </source>
</evidence>
<dbReference type="RefSeq" id="WP_176984797.1">
    <property type="nucleotide sequence ID" value="NZ_BOND01000018.1"/>
</dbReference>
<dbReference type="InterPro" id="IPR051784">
    <property type="entry name" value="Nod_factor_ABC_transporter"/>
</dbReference>
<dbReference type="InterPro" id="IPR047817">
    <property type="entry name" value="ABC2_TM_bact-type"/>
</dbReference>
<dbReference type="InterPro" id="IPR000412">
    <property type="entry name" value="ABC_2_transport"/>
</dbReference>
<keyword evidence="4 6" id="KW-0472">Membrane</keyword>
<feature type="transmembrane region" description="Helical" evidence="6">
    <location>
        <begin position="21"/>
        <end position="44"/>
    </location>
</feature>